<protein>
    <submittedName>
        <fullName evidence="1">Uncharacterized protein</fullName>
    </submittedName>
</protein>
<reference evidence="1" key="1">
    <citation type="submission" date="2019-06" db="EMBL/GenBank/DDBJ databases">
        <authorList>
            <consortium name="Wellcome Sanger Institute Data Sharing"/>
        </authorList>
    </citation>
    <scope>NUCLEOTIDE SEQUENCE [LARGE SCALE GENOMIC DNA]</scope>
</reference>
<evidence type="ECO:0000313" key="2">
    <source>
        <dbReference type="Proteomes" id="UP000472271"/>
    </source>
</evidence>
<evidence type="ECO:0000313" key="1">
    <source>
        <dbReference type="Ensembl" id="ENSSORP00005033515.1"/>
    </source>
</evidence>
<organism evidence="1 2">
    <name type="scientific">Sphaeramia orbicularis</name>
    <name type="common">orbiculate cardinalfish</name>
    <dbReference type="NCBI Taxonomy" id="375764"/>
    <lineage>
        <taxon>Eukaryota</taxon>
        <taxon>Metazoa</taxon>
        <taxon>Chordata</taxon>
        <taxon>Craniata</taxon>
        <taxon>Vertebrata</taxon>
        <taxon>Euteleostomi</taxon>
        <taxon>Actinopterygii</taxon>
        <taxon>Neopterygii</taxon>
        <taxon>Teleostei</taxon>
        <taxon>Neoteleostei</taxon>
        <taxon>Acanthomorphata</taxon>
        <taxon>Gobiaria</taxon>
        <taxon>Kurtiformes</taxon>
        <taxon>Apogonoidei</taxon>
        <taxon>Apogonidae</taxon>
        <taxon>Apogoninae</taxon>
        <taxon>Sphaeramia</taxon>
    </lineage>
</organism>
<reference evidence="1" key="2">
    <citation type="submission" date="2025-08" db="UniProtKB">
        <authorList>
            <consortium name="Ensembl"/>
        </authorList>
    </citation>
    <scope>IDENTIFICATION</scope>
</reference>
<dbReference type="Proteomes" id="UP000472271">
    <property type="component" value="Chromosome 3"/>
</dbReference>
<name>A0A673AV37_9TELE</name>
<dbReference type="AlphaFoldDB" id="A0A673AV37"/>
<accession>A0A673AV37</accession>
<keyword evidence="2" id="KW-1185">Reference proteome</keyword>
<sequence>MSFCTCSGLRPVKQNIPIWSMTCCQLWVEPSFFRPSTSCSLILMIRLAIPWTSSNLARSSGVLRIVVAILAPFIDSTLFASSASLHTTVKPPTRSPVNINKIYKLFCVCVCWRTAQASRSMSPLAKP</sequence>
<proteinExistence type="predicted"/>
<dbReference type="InParanoid" id="A0A673AV37"/>
<dbReference type="Ensembl" id="ENSSORT00005034423.1">
    <property type="protein sequence ID" value="ENSSORP00005033515.1"/>
    <property type="gene ID" value="ENSSORG00005015870.1"/>
</dbReference>
<reference evidence="1" key="3">
    <citation type="submission" date="2025-09" db="UniProtKB">
        <authorList>
            <consortium name="Ensembl"/>
        </authorList>
    </citation>
    <scope>IDENTIFICATION</scope>
</reference>